<feature type="domain" description="Integrase catalytic" evidence="1">
    <location>
        <begin position="311"/>
        <end position="517"/>
    </location>
</feature>
<keyword evidence="3" id="KW-1185">Reference proteome</keyword>
<gene>
    <name evidence="2" type="ORF">GCM10011607_39770</name>
</gene>
<evidence type="ECO:0000313" key="3">
    <source>
        <dbReference type="Proteomes" id="UP000617555"/>
    </source>
</evidence>
<dbReference type="Gene3D" id="3.30.420.10">
    <property type="entry name" value="Ribonuclease H-like superfamily/Ribonuclease H"/>
    <property type="match status" value="1"/>
</dbReference>
<sequence length="741" mass="85168">MNLPNVNSTISTVEQLRINSGFGPNSDSGEAIYIGEHLISEDYLLVYVDIPTNRACAINLDTTAKFPLKLEYNQLLEQINTDQIIVFENNWPRELFLDEENLSPARRKKASKRFEIIRPLVNDLESVLMNGYGEKLFQQVIDESGCSRQSVYDYFYAYLRMGQRINGLAFPVGKNANRTVKQRVIRVKQGRANMIIAKGKVIDNIDIKHFLIAKRWYVKRNGPSILKTYEDMLSKYYFAERIKNSQLEIEQTGERFCVTLLPENQRPTYDQFHYWLNKQFQGNIPFRDKTRQNDIENKKNNEGRRGDAYMHVIAPGQVFEVDETPFPEELVSVFDPTRSTKIGKATLYFIIDVFSKLIVGLYITTENPSYNTVKQAIFNAATEKQRLFDELGLNLNAEYWPQMGVAQTYFVDKAEFYNKLSEGPITDLPITVKFSRSGRGDDKPNVEQLFHVFQSHFEGVSPAHQTKSQQDIASQLARKKAALTISELYAIAIVYVFYHNNHRVLKKYPMEREMVRDNVAPIPAQLWAWGLANRPGYLLNLPADELHMKLLEKGSVTVHRHGLFLQNKSLWYNCEWTLSTGLQERKLSNQQNIELTCRYSRSTVDVIFICTEDGLKMASLDAKSSKFRGLSFAEVKIQQEAERKNVAQLEEKALPYKLGMQGFIAATIANAQAEKMPGTMASLSKIKSNRRVEASINQFEDKNKFINSIQPFLTDDNSLSLSNIDQETTDTHKFNDAFYEE</sequence>
<organism evidence="2 3">
    <name type="scientific">Shewanella inventionis</name>
    <dbReference type="NCBI Taxonomy" id="1738770"/>
    <lineage>
        <taxon>Bacteria</taxon>
        <taxon>Pseudomonadati</taxon>
        <taxon>Pseudomonadota</taxon>
        <taxon>Gammaproteobacteria</taxon>
        <taxon>Alteromonadales</taxon>
        <taxon>Shewanellaceae</taxon>
        <taxon>Shewanella</taxon>
    </lineage>
</organism>
<dbReference type="RefSeq" id="WP_188741035.1">
    <property type="nucleotide sequence ID" value="NZ_BMII01000052.1"/>
</dbReference>
<name>A0ABQ1JVY0_9GAMM</name>
<comment type="caution">
    <text evidence="2">The sequence shown here is derived from an EMBL/GenBank/DDBJ whole genome shotgun (WGS) entry which is preliminary data.</text>
</comment>
<dbReference type="PROSITE" id="PS50994">
    <property type="entry name" value="INTEGRASE"/>
    <property type="match status" value="1"/>
</dbReference>
<dbReference type="SUPFAM" id="SSF53098">
    <property type="entry name" value="Ribonuclease H-like"/>
    <property type="match status" value="1"/>
</dbReference>
<dbReference type="Proteomes" id="UP000617555">
    <property type="component" value="Unassembled WGS sequence"/>
</dbReference>
<reference evidence="3" key="1">
    <citation type="journal article" date="2019" name="Int. J. Syst. Evol. Microbiol.">
        <title>The Global Catalogue of Microorganisms (GCM) 10K type strain sequencing project: providing services to taxonomists for standard genome sequencing and annotation.</title>
        <authorList>
            <consortium name="The Broad Institute Genomics Platform"/>
            <consortium name="The Broad Institute Genome Sequencing Center for Infectious Disease"/>
            <person name="Wu L."/>
            <person name="Ma J."/>
        </authorList>
    </citation>
    <scope>NUCLEOTIDE SEQUENCE [LARGE SCALE GENOMIC DNA]</scope>
    <source>
        <strain evidence="3">CGMCC 1.15339</strain>
    </source>
</reference>
<accession>A0ABQ1JVY0</accession>
<dbReference type="InterPro" id="IPR001584">
    <property type="entry name" value="Integrase_cat-core"/>
</dbReference>
<dbReference type="InterPro" id="IPR012337">
    <property type="entry name" value="RNaseH-like_sf"/>
</dbReference>
<dbReference type="InterPro" id="IPR036397">
    <property type="entry name" value="RNaseH_sf"/>
</dbReference>
<proteinExistence type="predicted"/>
<evidence type="ECO:0000259" key="1">
    <source>
        <dbReference type="PROSITE" id="PS50994"/>
    </source>
</evidence>
<evidence type="ECO:0000313" key="2">
    <source>
        <dbReference type="EMBL" id="GGB75502.1"/>
    </source>
</evidence>
<protein>
    <recommendedName>
        <fullName evidence="1">Integrase catalytic domain-containing protein</fullName>
    </recommendedName>
</protein>
<dbReference type="EMBL" id="BMII01000052">
    <property type="protein sequence ID" value="GGB75502.1"/>
    <property type="molecule type" value="Genomic_DNA"/>
</dbReference>